<evidence type="ECO:0000313" key="3">
    <source>
        <dbReference type="Proteomes" id="UP000001415"/>
    </source>
</evidence>
<keyword evidence="3" id="KW-1185">Reference proteome</keyword>
<name>Q831U5_ENTFA</name>
<organism evidence="2 3">
    <name type="scientific">Enterococcus faecalis (strain ATCC 700802 / V583)</name>
    <dbReference type="NCBI Taxonomy" id="226185"/>
    <lineage>
        <taxon>Bacteria</taxon>
        <taxon>Bacillati</taxon>
        <taxon>Bacillota</taxon>
        <taxon>Bacilli</taxon>
        <taxon>Lactobacillales</taxon>
        <taxon>Enterococcaceae</taxon>
        <taxon>Enterococcus</taxon>
    </lineage>
</organism>
<proteinExistence type="predicted"/>
<protein>
    <submittedName>
        <fullName evidence="2">Uncharacterized protein</fullName>
    </submittedName>
</protein>
<sequence length="47" mass="5241">MKNNPPKQVVTPIKDVTPKETNKVTQKTNQPKANGNKGRNAGKQKRK</sequence>
<feature type="region of interest" description="Disordered" evidence="1">
    <location>
        <begin position="1"/>
        <end position="47"/>
    </location>
</feature>
<dbReference type="KEGG" id="efa:EF2404"/>
<feature type="compositionally biased region" description="Polar residues" evidence="1">
    <location>
        <begin position="23"/>
        <end position="33"/>
    </location>
</feature>
<reference evidence="2 3" key="1">
    <citation type="journal article" date="2003" name="Science">
        <title>Role of mobile DNA in the evolution of vancomycin-resistant Enterococcus faecalis.</title>
        <authorList>
            <person name="Paulsen I."/>
            <person name="Banerjei L."/>
            <person name="Myers G.S.A."/>
            <person name="Nelson K.E."/>
            <person name="Seshadri R."/>
            <person name="Read T.D."/>
            <person name="Fouts D.E."/>
            <person name="Eisen J.A."/>
            <person name="Gill S.R."/>
            <person name="Heidelberg J.F."/>
            <person name="Tettelin H."/>
            <person name="Dodson R.J."/>
            <person name="Umayam L."/>
            <person name="Brinkac L."/>
            <person name="Beanan M."/>
            <person name="Daugherty S."/>
            <person name="DeBoy R.T."/>
            <person name="Durkin S."/>
            <person name="Kolonay J."/>
            <person name="Madupu R."/>
            <person name="Nelson W."/>
            <person name="Vamathevan J."/>
            <person name="Tran B."/>
            <person name="Upton J."/>
            <person name="Hansen T."/>
            <person name="Shetty J."/>
            <person name="Khouri H."/>
            <person name="Utterback T."/>
            <person name="Radune D."/>
            <person name="Ketchum K.A."/>
            <person name="Dougherty B.A."/>
            <person name="Fraser C.M."/>
        </authorList>
    </citation>
    <scope>NUCLEOTIDE SEQUENCE [LARGE SCALE GENOMIC DNA]</scope>
    <source>
        <strain evidence="3">ATCC 700802 / V583</strain>
    </source>
</reference>
<accession>Q831U5</accession>
<gene>
    <name evidence="2" type="ordered locus">EF_2404</name>
</gene>
<dbReference type="EnsemblBacteria" id="AAO82123">
    <property type="protein sequence ID" value="AAO82123"/>
    <property type="gene ID" value="EF_2404"/>
</dbReference>
<dbReference type="HOGENOM" id="CLU_3167813_0_0_9"/>
<dbReference type="PATRIC" id="fig|226185.9.peg.2244"/>
<dbReference type="AlphaFoldDB" id="Q831U5"/>
<evidence type="ECO:0000256" key="1">
    <source>
        <dbReference type="SAM" id="MobiDB-lite"/>
    </source>
</evidence>
<dbReference type="Proteomes" id="UP000001415">
    <property type="component" value="Chromosome"/>
</dbReference>
<dbReference type="EMBL" id="AE016830">
    <property type="protein sequence ID" value="AAO82123.1"/>
    <property type="molecule type" value="Genomic_DNA"/>
</dbReference>
<evidence type="ECO:0000313" key="2">
    <source>
        <dbReference type="EMBL" id="AAO82123.1"/>
    </source>
</evidence>